<dbReference type="RefSeq" id="WP_019959143.1">
    <property type="nucleotide sequence ID" value="NZ_CP091512.1"/>
</dbReference>
<protein>
    <recommendedName>
        <fullName evidence="3">Baseplate J-like protein</fullName>
    </recommendedName>
</protein>
<evidence type="ECO:0008006" key="3">
    <source>
        <dbReference type="Google" id="ProtNLM"/>
    </source>
</evidence>
<sequence length="469" mass="52914">MSDVYSKEDFKEAALRMLVGSDTELAERVAMGDVFVIEHIGAMAQMLAMLSSQIGLGETEFWTKARDSMVLADAAARQIFPYGTASKYRFAIHNPQDVATTIHAGRRLLDNRNRTWVVTDGVVVPAKSHAYVEAEQLDENHFVHTVTEHESFYQIGIPQPADNQFLLNVQVNDGDGDLFEHVARFNNVLQGQKVWHLHGNEVMDLFVTFGLKDKFGYVPQVGEQIKVTLRYTHGDVVLKQDSELSLEYVQPGEEYLSIYADIQIQAGSDAPNITELREITRYPSIYDENAVYLGEFQALIERKHSPFVFLSVWNEIREEQARGANVNNINKLFVSFIKSGINTTAMQTQIKNTVFMADDSYQLVFVPAVEQAIHIQVALQLKSMYDEGDVSQQIKLWLLNQYGRDSLWAKRGGQRINNRNTVRELTKAIAQFADGGSDLSMVIEQPQNHLPEVFQYVSAASISITNTPI</sequence>
<name>A0ABY4EDF9_VITST</name>
<dbReference type="EMBL" id="CP091512">
    <property type="protein sequence ID" value="UOO93404.1"/>
    <property type="molecule type" value="Genomic_DNA"/>
</dbReference>
<dbReference type="Proteomes" id="UP000832034">
    <property type="component" value="Chromosome"/>
</dbReference>
<evidence type="ECO:0000313" key="2">
    <source>
        <dbReference type="Proteomes" id="UP000832034"/>
    </source>
</evidence>
<proteinExistence type="predicted"/>
<reference evidence="1" key="2">
    <citation type="journal article" date="2022" name="Res Sq">
        <title>Evolution of multicellular longitudinally dividing oral cavity symbionts (Neisseriaceae).</title>
        <authorList>
            <person name="Nyongesa S."/>
            <person name="Weber P."/>
            <person name="Bernet E."/>
            <person name="Pullido F."/>
            <person name="Nieckarz M."/>
            <person name="Delaby M."/>
            <person name="Nieves C."/>
            <person name="Viehboeck T."/>
            <person name="Krause N."/>
            <person name="Rivera-Millot A."/>
            <person name="Nakamura A."/>
            <person name="Vischer N."/>
            <person name="VanNieuwenhze M."/>
            <person name="Brun Y."/>
            <person name="Cava F."/>
            <person name="Bulgheresi S."/>
            <person name="Veyrier F."/>
        </authorList>
    </citation>
    <scope>NUCLEOTIDE SEQUENCE</scope>
    <source>
        <strain evidence="1">SAG 1488-6</strain>
    </source>
</reference>
<organism evidence="1 2">
    <name type="scientific">Vitreoscilla stercoraria</name>
    <dbReference type="NCBI Taxonomy" id="61"/>
    <lineage>
        <taxon>Bacteria</taxon>
        <taxon>Pseudomonadati</taxon>
        <taxon>Pseudomonadota</taxon>
        <taxon>Betaproteobacteria</taxon>
        <taxon>Neisseriales</taxon>
        <taxon>Neisseriaceae</taxon>
        <taxon>Vitreoscilla</taxon>
    </lineage>
</organism>
<gene>
    <name evidence="1" type="ORF">LVJ81_05080</name>
</gene>
<accession>A0ABY4EDF9</accession>
<keyword evidence="2" id="KW-1185">Reference proteome</keyword>
<reference evidence="1" key="1">
    <citation type="submission" date="2021-12" db="EMBL/GenBank/DDBJ databases">
        <authorList>
            <person name="Veyrier F.J."/>
        </authorList>
    </citation>
    <scope>NUCLEOTIDE SEQUENCE</scope>
    <source>
        <strain evidence="1">SAG 1488-6</strain>
    </source>
</reference>
<evidence type="ECO:0000313" key="1">
    <source>
        <dbReference type="EMBL" id="UOO93404.1"/>
    </source>
</evidence>